<name>A0A417YR66_9BACI</name>
<evidence type="ECO:0000313" key="1">
    <source>
        <dbReference type="EMBL" id="RHW36545.1"/>
    </source>
</evidence>
<reference evidence="1 2" key="1">
    <citation type="journal article" date="2017" name="Int. J. Syst. Evol. Microbiol.">
        <title>Bacillus notoginsengisoli sp. nov., a novel bacterium isolated from the rhizosphere of Panax notoginseng.</title>
        <authorList>
            <person name="Zhang M.Y."/>
            <person name="Cheng J."/>
            <person name="Cai Y."/>
            <person name="Zhang T.Y."/>
            <person name="Wu Y.Y."/>
            <person name="Manikprabhu D."/>
            <person name="Li W.J."/>
            <person name="Zhang Y.X."/>
        </authorList>
    </citation>
    <scope>NUCLEOTIDE SEQUENCE [LARGE SCALE GENOMIC DNA]</scope>
    <source>
        <strain evidence="1 2">JCM 30743</strain>
    </source>
</reference>
<protein>
    <submittedName>
        <fullName evidence="1">Peptidyl-prolyl cis-trans isomerase</fullName>
    </submittedName>
</protein>
<accession>A0A417YR66</accession>
<keyword evidence="2" id="KW-1185">Reference proteome</keyword>
<keyword evidence="1" id="KW-0413">Isomerase</keyword>
<dbReference type="EMBL" id="QWEG01000011">
    <property type="protein sequence ID" value="RHW36545.1"/>
    <property type="molecule type" value="Genomic_DNA"/>
</dbReference>
<dbReference type="OrthoDB" id="2404998at2"/>
<dbReference type="Proteomes" id="UP000284416">
    <property type="component" value="Unassembled WGS sequence"/>
</dbReference>
<dbReference type="RefSeq" id="WP_118922864.1">
    <property type="nucleotide sequence ID" value="NZ_QWEG01000011.1"/>
</dbReference>
<comment type="caution">
    <text evidence="1">The sequence shown here is derived from an EMBL/GenBank/DDBJ whole genome shotgun (WGS) entry which is preliminary data.</text>
</comment>
<evidence type="ECO:0000313" key="2">
    <source>
        <dbReference type="Proteomes" id="UP000284416"/>
    </source>
</evidence>
<dbReference type="AlphaFoldDB" id="A0A417YR66"/>
<sequence>MDGIIQVTGKVKYPITIDPSVWIFDDRRIDLDTYFDVYKRKDNSLADYTKSVSKQWDKEITEGAQIPETGKKKFEKQKVLEGTFGMKLGPFLHNSEPDEDAEYLLILADGQEYRIPLEESYGLIACFSKKGKPLRGDGPIHLYFSDGSNKENPIKKVASFKVI</sequence>
<dbReference type="GO" id="GO:0016853">
    <property type="term" value="F:isomerase activity"/>
    <property type="evidence" value="ECO:0007669"/>
    <property type="project" value="UniProtKB-KW"/>
</dbReference>
<organism evidence="1 2">
    <name type="scientific">Neobacillus notoginsengisoli</name>
    <dbReference type="NCBI Taxonomy" id="1578198"/>
    <lineage>
        <taxon>Bacteria</taxon>
        <taxon>Bacillati</taxon>
        <taxon>Bacillota</taxon>
        <taxon>Bacilli</taxon>
        <taxon>Bacillales</taxon>
        <taxon>Bacillaceae</taxon>
        <taxon>Neobacillus</taxon>
    </lineage>
</organism>
<proteinExistence type="predicted"/>
<gene>
    <name evidence="1" type="ORF">D1B31_17680</name>
</gene>